<dbReference type="Proteomes" id="UP000828390">
    <property type="component" value="Unassembled WGS sequence"/>
</dbReference>
<dbReference type="AlphaFoldDB" id="A0A9D4R450"/>
<reference evidence="2" key="2">
    <citation type="submission" date="2020-11" db="EMBL/GenBank/DDBJ databases">
        <authorList>
            <person name="McCartney M.A."/>
            <person name="Auch B."/>
            <person name="Kono T."/>
            <person name="Mallez S."/>
            <person name="Becker A."/>
            <person name="Gohl D.M."/>
            <person name="Silverstein K.A.T."/>
            <person name="Koren S."/>
            <person name="Bechman K.B."/>
            <person name="Herman A."/>
            <person name="Abrahante J.E."/>
            <person name="Garbe J."/>
        </authorList>
    </citation>
    <scope>NUCLEOTIDE SEQUENCE</scope>
    <source>
        <strain evidence="2">Duluth1</strain>
        <tissue evidence="2">Whole animal</tissue>
    </source>
</reference>
<dbReference type="EMBL" id="JAIWYP010000003">
    <property type="protein sequence ID" value="KAH3852585.1"/>
    <property type="molecule type" value="Genomic_DNA"/>
</dbReference>
<feature type="signal peptide" evidence="1">
    <location>
        <begin position="1"/>
        <end position="22"/>
    </location>
</feature>
<gene>
    <name evidence="2" type="ORF">DPMN_095097</name>
</gene>
<comment type="caution">
    <text evidence="2">The sequence shown here is derived from an EMBL/GenBank/DDBJ whole genome shotgun (WGS) entry which is preliminary data.</text>
</comment>
<evidence type="ECO:0000313" key="3">
    <source>
        <dbReference type="Proteomes" id="UP000828390"/>
    </source>
</evidence>
<organism evidence="2 3">
    <name type="scientific">Dreissena polymorpha</name>
    <name type="common">Zebra mussel</name>
    <name type="synonym">Mytilus polymorpha</name>
    <dbReference type="NCBI Taxonomy" id="45954"/>
    <lineage>
        <taxon>Eukaryota</taxon>
        <taxon>Metazoa</taxon>
        <taxon>Spiralia</taxon>
        <taxon>Lophotrochozoa</taxon>
        <taxon>Mollusca</taxon>
        <taxon>Bivalvia</taxon>
        <taxon>Autobranchia</taxon>
        <taxon>Heteroconchia</taxon>
        <taxon>Euheterodonta</taxon>
        <taxon>Imparidentia</taxon>
        <taxon>Neoheterodontei</taxon>
        <taxon>Myida</taxon>
        <taxon>Dreissenoidea</taxon>
        <taxon>Dreissenidae</taxon>
        <taxon>Dreissena</taxon>
    </lineage>
</organism>
<feature type="chain" id="PRO_5038607559" evidence="1">
    <location>
        <begin position="23"/>
        <end position="154"/>
    </location>
</feature>
<keyword evidence="1" id="KW-0732">Signal</keyword>
<reference evidence="2" key="1">
    <citation type="journal article" date="2019" name="bioRxiv">
        <title>The Genome of the Zebra Mussel, Dreissena polymorpha: A Resource for Invasive Species Research.</title>
        <authorList>
            <person name="McCartney M.A."/>
            <person name="Auch B."/>
            <person name="Kono T."/>
            <person name="Mallez S."/>
            <person name="Zhang Y."/>
            <person name="Obille A."/>
            <person name="Becker A."/>
            <person name="Abrahante J.E."/>
            <person name="Garbe J."/>
            <person name="Badalamenti J.P."/>
            <person name="Herman A."/>
            <person name="Mangelson H."/>
            <person name="Liachko I."/>
            <person name="Sullivan S."/>
            <person name="Sone E.D."/>
            <person name="Koren S."/>
            <person name="Silverstein K.A.T."/>
            <person name="Beckman K.B."/>
            <person name="Gohl D.M."/>
        </authorList>
    </citation>
    <scope>NUCLEOTIDE SEQUENCE</scope>
    <source>
        <strain evidence="2">Duluth1</strain>
        <tissue evidence="2">Whole animal</tissue>
    </source>
</reference>
<evidence type="ECO:0000313" key="2">
    <source>
        <dbReference type="EMBL" id="KAH3852585.1"/>
    </source>
</evidence>
<accession>A0A9D4R450</accession>
<protein>
    <submittedName>
        <fullName evidence="2">Uncharacterized protein</fullName>
    </submittedName>
</protein>
<sequence>MFRYTLVVAAILLVNVLEWSHGVGTTPNSDCTGADGSKTCKCITGYTKQGTACKANLGIVCTASTDCDTVTTTDAVCDLNADSKICAVGVDGDCSGSKSTKCPTSSTCVSNKCACSTGYTATTTKLCSKSGAEGLVNTMSMLVLLTSGIMVKIF</sequence>
<name>A0A9D4R450_DREPO</name>
<keyword evidence="3" id="KW-1185">Reference proteome</keyword>
<evidence type="ECO:0000256" key="1">
    <source>
        <dbReference type="SAM" id="SignalP"/>
    </source>
</evidence>
<proteinExistence type="predicted"/>